<dbReference type="OrthoDB" id="9800754at2"/>
<dbReference type="InterPro" id="IPR008220">
    <property type="entry name" value="HAT_MetX-like"/>
</dbReference>
<dbReference type="STRING" id="1122973.GCA_000379925_00059"/>
<evidence type="ECO:0000313" key="4">
    <source>
        <dbReference type="Proteomes" id="UP000297225"/>
    </source>
</evidence>
<dbReference type="GO" id="GO:0004414">
    <property type="term" value="F:homoserine O-acetyltransferase activity"/>
    <property type="evidence" value="ECO:0007669"/>
    <property type="project" value="TreeGrafter"/>
</dbReference>
<dbReference type="RefSeq" id="WP_134849177.1">
    <property type="nucleotide sequence ID" value="NZ_CP197400.1"/>
</dbReference>
<sequence>MSLSYLYIPHFITHKGVELPEVELSYELAGQPLGEAPVVLVCHALTGNSSVAGPRGWWASLIGEGKAIDTTVYTILSFNIPGNCYDGRVLYDFDTFDVKDVARLFILGTKHLGITELELVIGASLGGGLAWQIGALISDQCRYLIPIASHYRTNDWLLAQTEVQHLLLEGSHPLEHARIHAMLCYRTPWSLDHRFGGSKLEDGTPKVLDWLHYHGRVLAERFQLHAYRVMTYLTSTIGVADNAEALKPLREKVHIVSIDSDLLFPHYLGKETAEAIGATLHTIHSEHGHDAFLMDYDQLTKIIKEIFA</sequence>
<dbReference type="PANTHER" id="PTHR32268:SF11">
    <property type="entry name" value="HOMOSERINE O-ACETYLTRANSFERASE"/>
    <property type="match status" value="1"/>
</dbReference>
<dbReference type="InterPro" id="IPR029058">
    <property type="entry name" value="AB_hydrolase_fold"/>
</dbReference>
<dbReference type="EMBL" id="SPNC01000015">
    <property type="protein sequence ID" value="TFH96678.1"/>
    <property type="molecule type" value="Genomic_DNA"/>
</dbReference>
<dbReference type="Proteomes" id="UP000297225">
    <property type="component" value="Unassembled WGS sequence"/>
</dbReference>
<evidence type="ECO:0000256" key="1">
    <source>
        <dbReference type="ARBA" id="ARBA00022679"/>
    </source>
</evidence>
<keyword evidence="4" id="KW-1185">Reference proteome</keyword>
<dbReference type="GO" id="GO:0016787">
    <property type="term" value="F:hydrolase activity"/>
    <property type="evidence" value="ECO:0007669"/>
    <property type="project" value="UniProtKB-KW"/>
</dbReference>
<feature type="domain" description="AB hydrolase-1" evidence="2">
    <location>
        <begin position="37"/>
        <end position="156"/>
    </location>
</feature>
<reference evidence="3 4" key="1">
    <citation type="submission" date="2019-03" db="EMBL/GenBank/DDBJ databases">
        <title>Porphyromonas levii Isolated from the Uterus of Dairy Cows.</title>
        <authorList>
            <person name="Francis A.M."/>
        </authorList>
    </citation>
    <scope>NUCLEOTIDE SEQUENCE [LARGE SCALE GENOMIC DNA]</scope>
    <source>
        <strain evidence="3 4">AF5678</strain>
    </source>
</reference>
<dbReference type="GO" id="GO:0009092">
    <property type="term" value="P:homoserine metabolic process"/>
    <property type="evidence" value="ECO:0007669"/>
    <property type="project" value="TreeGrafter"/>
</dbReference>
<protein>
    <submittedName>
        <fullName evidence="3">Alpha/beta fold hydrolase</fullName>
    </submittedName>
</protein>
<dbReference type="Gene3D" id="3.40.50.1820">
    <property type="entry name" value="alpha/beta hydrolase"/>
    <property type="match status" value="1"/>
</dbReference>
<dbReference type="SUPFAM" id="SSF53474">
    <property type="entry name" value="alpha/beta-Hydrolases"/>
    <property type="match status" value="1"/>
</dbReference>
<gene>
    <name evidence="3" type="ORF">E4P47_01955</name>
</gene>
<evidence type="ECO:0000259" key="2">
    <source>
        <dbReference type="Pfam" id="PF00561"/>
    </source>
</evidence>
<dbReference type="AlphaFoldDB" id="A0A4Y8WRK3"/>
<keyword evidence="3" id="KW-0378">Hydrolase</keyword>
<proteinExistence type="predicted"/>
<organism evidence="3 4">
    <name type="scientific">Porphyromonas levii</name>
    <dbReference type="NCBI Taxonomy" id="28114"/>
    <lineage>
        <taxon>Bacteria</taxon>
        <taxon>Pseudomonadati</taxon>
        <taxon>Bacteroidota</taxon>
        <taxon>Bacteroidia</taxon>
        <taxon>Bacteroidales</taxon>
        <taxon>Porphyromonadaceae</taxon>
        <taxon>Porphyromonas</taxon>
    </lineage>
</organism>
<comment type="caution">
    <text evidence="3">The sequence shown here is derived from an EMBL/GenBank/DDBJ whole genome shotgun (WGS) entry which is preliminary data.</text>
</comment>
<dbReference type="PANTHER" id="PTHR32268">
    <property type="entry name" value="HOMOSERINE O-ACETYLTRANSFERASE"/>
    <property type="match status" value="1"/>
</dbReference>
<dbReference type="Pfam" id="PF00561">
    <property type="entry name" value="Abhydrolase_1"/>
    <property type="match status" value="1"/>
</dbReference>
<name>A0A4Y8WRK3_9PORP</name>
<dbReference type="GO" id="GO:0009086">
    <property type="term" value="P:methionine biosynthetic process"/>
    <property type="evidence" value="ECO:0007669"/>
    <property type="project" value="TreeGrafter"/>
</dbReference>
<evidence type="ECO:0000313" key="3">
    <source>
        <dbReference type="EMBL" id="TFH96678.1"/>
    </source>
</evidence>
<accession>A0A4Y8WRK3</accession>
<dbReference type="PIRSF" id="PIRSF000443">
    <property type="entry name" value="Homoser_Ac_trans"/>
    <property type="match status" value="1"/>
</dbReference>
<dbReference type="InterPro" id="IPR000073">
    <property type="entry name" value="AB_hydrolase_1"/>
</dbReference>
<keyword evidence="1" id="KW-0808">Transferase</keyword>